<dbReference type="InterPro" id="IPR050115">
    <property type="entry name" value="Proteasome_alpha"/>
</dbReference>
<dbReference type="SUPFAM" id="SSF56235">
    <property type="entry name" value="N-terminal nucleophile aminohydrolases (Ntn hydrolases)"/>
    <property type="match status" value="1"/>
</dbReference>
<dbReference type="EMBL" id="CAJOAX010000950">
    <property type="protein sequence ID" value="CAF3669928.1"/>
    <property type="molecule type" value="Genomic_DNA"/>
</dbReference>
<evidence type="ECO:0000256" key="2">
    <source>
        <dbReference type="ARBA" id="ARBA00022942"/>
    </source>
</evidence>
<evidence type="ECO:0000256" key="3">
    <source>
        <dbReference type="ARBA" id="ARBA00023242"/>
    </source>
</evidence>
<keyword evidence="1 5" id="KW-0963">Cytoplasm</keyword>
<dbReference type="GO" id="GO:0005737">
    <property type="term" value="C:cytoplasm"/>
    <property type="evidence" value="ECO:0007669"/>
    <property type="project" value="UniProtKB-SubCell"/>
</dbReference>
<evidence type="ECO:0000313" key="9">
    <source>
        <dbReference type="Proteomes" id="UP000663823"/>
    </source>
</evidence>
<dbReference type="Proteomes" id="UP000663823">
    <property type="component" value="Unassembled WGS sequence"/>
</dbReference>
<dbReference type="GO" id="GO:0005634">
    <property type="term" value="C:nucleus"/>
    <property type="evidence" value="ECO:0007669"/>
    <property type="project" value="UniProtKB-SubCell"/>
</dbReference>
<dbReference type="SMART" id="SM00948">
    <property type="entry name" value="Proteasome_A_N"/>
    <property type="match status" value="1"/>
</dbReference>
<protein>
    <recommendedName>
        <fullName evidence="5">Proteasome subunit alpha type</fullName>
    </recommendedName>
</protein>
<dbReference type="GO" id="GO:0019773">
    <property type="term" value="C:proteasome core complex, alpha-subunit complex"/>
    <property type="evidence" value="ECO:0007669"/>
    <property type="project" value="UniProtKB-UniRule"/>
</dbReference>
<evidence type="ECO:0000313" key="8">
    <source>
        <dbReference type="EMBL" id="CAF3669928.1"/>
    </source>
</evidence>
<reference evidence="8" key="1">
    <citation type="submission" date="2021-02" db="EMBL/GenBank/DDBJ databases">
        <authorList>
            <person name="Nowell W R."/>
        </authorList>
    </citation>
    <scope>NUCLEOTIDE SEQUENCE</scope>
</reference>
<organism evidence="8 9">
    <name type="scientific">Rotaria sordida</name>
    <dbReference type="NCBI Taxonomy" id="392033"/>
    <lineage>
        <taxon>Eukaryota</taxon>
        <taxon>Metazoa</taxon>
        <taxon>Spiralia</taxon>
        <taxon>Gnathifera</taxon>
        <taxon>Rotifera</taxon>
        <taxon>Eurotatoria</taxon>
        <taxon>Bdelloidea</taxon>
        <taxon>Philodinida</taxon>
        <taxon>Philodinidae</taxon>
        <taxon>Rotaria</taxon>
    </lineage>
</organism>
<evidence type="ECO:0000259" key="7">
    <source>
        <dbReference type="PROSITE" id="PS00388"/>
    </source>
</evidence>
<dbReference type="Pfam" id="PF10584">
    <property type="entry name" value="Proteasome_A_N"/>
    <property type="match status" value="1"/>
</dbReference>
<comment type="caution">
    <text evidence="8">The sequence shown here is derived from an EMBL/GenBank/DDBJ whole genome shotgun (WGS) entry which is preliminary data.</text>
</comment>
<dbReference type="Pfam" id="PF00227">
    <property type="entry name" value="Proteasome"/>
    <property type="match status" value="2"/>
</dbReference>
<dbReference type="CDD" id="cd03749">
    <property type="entry name" value="proteasome_alpha_type_1"/>
    <property type="match status" value="1"/>
</dbReference>
<comment type="similarity">
    <text evidence="4 5">Belongs to the peptidase T1A family.</text>
</comment>
<evidence type="ECO:0000256" key="5">
    <source>
        <dbReference type="RuleBase" id="RU000551"/>
    </source>
</evidence>
<feature type="region of interest" description="Disordered" evidence="6">
    <location>
        <begin position="256"/>
        <end position="296"/>
    </location>
</feature>
<accession>A0A818S9R7</accession>
<name>A0A818S9R7_9BILA</name>
<dbReference type="InterPro" id="IPR029055">
    <property type="entry name" value="Ntn_hydrolases_N"/>
</dbReference>
<feature type="domain" description="Proteasome alpha-type subunits" evidence="7">
    <location>
        <begin position="6"/>
        <end position="28"/>
    </location>
</feature>
<dbReference type="PANTHER" id="PTHR11599">
    <property type="entry name" value="PROTEASOME SUBUNIT ALPHA/BETA"/>
    <property type="match status" value="1"/>
</dbReference>
<evidence type="ECO:0000256" key="6">
    <source>
        <dbReference type="SAM" id="MobiDB-lite"/>
    </source>
</evidence>
<gene>
    <name evidence="8" type="ORF">OTI717_LOCUS10493</name>
</gene>
<dbReference type="PROSITE" id="PS00388">
    <property type="entry name" value="PROTEASOME_ALPHA_1"/>
    <property type="match status" value="1"/>
</dbReference>
<dbReference type="PROSITE" id="PS51475">
    <property type="entry name" value="PROTEASOME_ALPHA_2"/>
    <property type="match status" value="1"/>
</dbReference>
<keyword evidence="3 5" id="KW-0539">Nucleus</keyword>
<dbReference type="AlphaFoldDB" id="A0A818S9R7"/>
<dbReference type="InterPro" id="IPR000426">
    <property type="entry name" value="Proteasome_asu_N"/>
</dbReference>
<sequence length="296" mass="33140">MFRNQYDHDVSIWSPQGRLYQIEYAMEAVKQGAATVAVKSKTHVVLCALQRAPSELSAHQKKIMFIDDHIGVSIAGLASDARILCRFMRTECINHQYSFDKPMPVIRLMDHVSNSKAKKTLHFYLSFQLILECQVPTQRYGRRPFGVGFLMAGYDEKGAHLYQSCPSANYYSCKSMAIGARSQSARTYLEKNVDKFPDANQDELIKHCMRALRDTLPNEVELTVKNCAVAVVGKDTPFAILDNARIGTYLTAIEGDERAPQAQDDTLITGEENLPPPSSEGSTEPRVVTGTERMEP</sequence>
<dbReference type="Gene3D" id="3.60.20.10">
    <property type="entry name" value="Glutamine Phosphoribosylpyrophosphate, subunit 1, domain 1"/>
    <property type="match status" value="1"/>
</dbReference>
<dbReference type="InterPro" id="IPR023332">
    <property type="entry name" value="Proteasome_alpha-type"/>
</dbReference>
<dbReference type="InterPro" id="IPR035144">
    <property type="entry name" value="Proteasome_alpha1"/>
</dbReference>
<evidence type="ECO:0000256" key="4">
    <source>
        <dbReference type="PROSITE-ProRule" id="PRU00808"/>
    </source>
</evidence>
<proteinExistence type="inferred from homology"/>
<comment type="subunit">
    <text evidence="5">The 26S proteasome consists of a 20S proteasome core and two 19S regulatory subunits.</text>
</comment>
<dbReference type="FunFam" id="3.60.20.10:FF:000063">
    <property type="entry name" value="Proteasome subunit alpha type"/>
    <property type="match status" value="1"/>
</dbReference>
<dbReference type="InterPro" id="IPR001353">
    <property type="entry name" value="Proteasome_sua/b"/>
</dbReference>
<comment type="subcellular location">
    <subcellularLocation>
        <location evidence="5">Cytoplasm</location>
    </subcellularLocation>
    <subcellularLocation>
        <location evidence="5">Nucleus</location>
    </subcellularLocation>
</comment>
<dbReference type="GO" id="GO:0006511">
    <property type="term" value="P:ubiquitin-dependent protein catabolic process"/>
    <property type="evidence" value="ECO:0007669"/>
    <property type="project" value="InterPro"/>
</dbReference>
<evidence type="ECO:0000256" key="1">
    <source>
        <dbReference type="ARBA" id="ARBA00022490"/>
    </source>
</evidence>
<keyword evidence="2 4" id="KW-0647">Proteasome</keyword>